<feature type="coiled-coil region" evidence="1">
    <location>
        <begin position="537"/>
        <end position="574"/>
    </location>
</feature>
<dbReference type="RefSeq" id="WP_349927420.1">
    <property type="nucleotide sequence ID" value="NZ_CP157981.1"/>
</dbReference>
<proteinExistence type="predicted"/>
<dbReference type="InterPro" id="IPR027417">
    <property type="entry name" value="P-loop_NTPase"/>
</dbReference>
<sequence>MKILSIRIKNLASLSGEHFIDFETEPLASAGLIAIVGKTGAGKSTILDAMCLALFNKIPRLKDSDGKLQDVDGSELLTNSPLTVLRRGTAHGFAEVCFVAQDQKRYLARWELKRSREKADGKLQSVQRYLTCLTDGVVIADKAKAVDAHIHQICQLSFEQFTRAVLLAQSEVTAFLKARDNERGELLEYLTNSSIFGKIGQLAYEKTKQIANQRKELENVLGHIELLSEEDFTAYSSKLQQLNQDHQKLDIEKQNLQKQQQWFEQKHKLQADIQTRQQYLEAQQQYLDALAPQKAQLQQLECFSSIRPSVILQKNLNADIAILQPKLEHVQKQFTVIEQQFNTEKLTFEKIDNAQKQQHQFEIQHQQNIEMVRARIADRRVLGDQLLKIKDELKTLREQHSPLVNAEQQVKNELQQLQHDIIQHTALLAESAHFNPLDDGLSAHLSQLQRFIQSYTQFEKNHGNVSQAHQNVMQQQQQLEQLTQQYGQDDELNQKIAAIRTEREHHLQQLNLLDVTHTHWQNFQNISAENCKLVSAQNKLQQQIDQSHAQLQSAEKAYQDQKIAREQLQQMLQKQRLLHTENIEHLRASLVDGEACLVCGSTHHPYIQNQDALSNELFKLQEQQEQQELEKEKTAFEAWQHLQKMYAQQIASSEANARQLATLSSRLQPAQTQLEQQLNTLNIPFDFSQDHLVLDQALATKVIEFQHTQKQLEDTLSTHEQVQKQRHALLQIIQQTSQQLSVLKQAEENIQDVVGLLNDTQGQAWIHNTLSTAEQVQVMLLQRKNTLKQLNDLNAQLNQKSQQLDQAVQNLKFSQEKIKTTETRMENLTQEGKQNSDLAIQAIFDMTQSNVEKPHEWLAQFDQNRQQLHIQFNQARQQFDQVRQAFESAQSTLKECQTQQTQFQTQKQNVEHNIQQWLSQHTDFNALLLQQLSEISHEQEQQLKQRVVDVERAHSDALASIKAIQEQLLQHMEHQPEIDAETLSSQLTTVTEQLKQLIEQRDQVKLKIEMHQRNLEKQKQFADQIQAIQSEEHRWSKISGLMGDANGKKFRDYAQQYNLDILIEHANQQLAMLSQRYTLKRLDNSLSLAIIDHDMDGETRSVASLSGGESFLTALALSLAIANMASGSMKIESLFIDEGFGTLDASSLYMVMNALDQLQNQGRKVVLISHIQEMHERIPVQIQVKPLGAGASTIEIVG</sequence>
<dbReference type="SUPFAM" id="SSF52540">
    <property type="entry name" value="P-loop containing nucleoside triphosphate hydrolases"/>
    <property type="match status" value="2"/>
</dbReference>
<dbReference type="GO" id="GO:0006302">
    <property type="term" value="P:double-strand break repair"/>
    <property type="evidence" value="ECO:0007669"/>
    <property type="project" value="InterPro"/>
</dbReference>
<keyword evidence="1" id="KW-0175">Coiled coil</keyword>
<organism evidence="3">
    <name type="scientific">Acinetobacter sp. A1-4-2</name>
    <dbReference type="NCBI Taxonomy" id="3156489"/>
    <lineage>
        <taxon>Bacteria</taxon>
        <taxon>Pseudomonadati</taxon>
        <taxon>Pseudomonadota</taxon>
        <taxon>Gammaproteobacteria</taxon>
        <taxon>Moraxellales</taxon>
        <taxon>Moraxellaceae</taxon>
        <taxon>Acinetobacter</taxon>
    </lineage>
</organism>
<name>A0AAU7SVJ2_9GAMM</name>
<accession>A0AAU7SVJ2</accession>
<dbReference type="InterPro" id="IPR038729">
    <property type="entry name" value="Rad50/SbcC_AAA"/>
</dbReference>
<dbReference type="EMBL" id="CP157981">
    <property type="protein sequence ID" value="XBU15041.1"/>
    <property type="molecule type" value="Genomic_DNA"/>
</dbReference>
<evidence type="ECO:0000256" key="1">
    <source>
        <dbReference type="SAM" id="Coils"/>
    </source>
</evidence>
<dbReference type="PANTHER" id="PTHR32114">
    <property type="entry name" value="ABC TRANSPORTER ABCH.3"/>
    <property type="match status" value="1"/>
</dbReference>
<evidence type="ECO:0000259" key="2">
    <source>
        <dbReference type="Pfam" id="PF13476"/>
    </source>
</evidence>
<feature type="domain" description="Rad50/SbcC-type AAA" evidence="2">
    <location>
        <begin position="5"/>
        <end position="280"/>
    </location>
</feature>
<dbReference type="AlphaFoldDB" id="A0AAU7SVJ2"/>
<protein>
    <submittedName>
        <fullName evidence="3">AAA family ATPase</fullName>
    </submittedName>
</protein>
<dbReference type="Pfam" id="PF13558">
    <property type="entry name" value="SbcC_Walker_B"/>
    <property type="match status" value="1"/>
</dbReference>
<feature type="coiled-coil region" evidence="1">
    <location>
        <begin position="980"/>
        <end position="1014"/>
    </location>
</feature>
<evidence type="ECO:0000313" key="3">
    <source>
        <dbReference type="EMBL" id="XBU15041.1"/>
    </source>
</evidence>
<dbReference type="Gene3D" id="3.40.50.300">
    <property type="entry name" value="P-loop containing nucleotide triphosphate hydrolases"/>
    <property type="match status" value="2"/>
</dbReference>
<dbReference type="GO" id="GO:0016887">
    <property type="term" value="F:ATP hydrolysis activity"/>
    <property type="evidence" value="ECO:0007669"/>
    <property type="project" value="InterPro"/>
</dbReference>
<gene>
    <name evidence="3" type="ORF">ABJ384_11370</name>
</gene>
<feature type="coiled-coil region" evidence="1">
    <location>
        <begin position="743"/>
        <end position="831"/>
    </location>
</feature>
<feature type="coiled-coil region" evidence="1">
    <location>
        <begin position="210"/>
        <end position="259"/>
    </location>
</feature>
<reference evidence="3" key="1">
    <citation type="submission" date="2024-06" db="EMBL/GenBank/DDBJ databases">
        <authorList>
            <person name="Song Z."/>
        </authorList>
    </citation>
    <scope>NUCLEOTIDE SEQUENCE</scope>
    <source>
        <strain evidence="3">A1-4-2</strain>
    </source>
</reference>
<dbReference type="PANTHER" id="PTHR32114:SF2">
    <property type="entry name" value="ABC TRANSPORTER ABCH.3"/>
    <property type="match status" value="1"/>
</dbReference>
<dbReference type="Pfam" id="PF13476">
    <property type="entry name" value="AAA_23"/>
    <property type="match status" value="1"/>
</dbReference>
<feature type="coiled-coil region" evidence="1">
    <location>
        <begin position="379"/>
        <end position="427"/>
    </location>
</feature>